<proteinExistence type="predicted"/>
<dbReference type="RefSeq" id="WP_147422496.1">
    <property type="nucleotide sequence ID" value="NZ_RBNH01000004.1"/>
</dbReference>
<evidence type="ECO:0000313" key="2">
    <source>
        <dbReference type="Proteomes" id="UP000273159"/>
    </source>
</evidence>
<dbReference type="Proteomes" id="UP000273159">
    <property type="component" value="Unassembled WGS sequence"/>
</dbReference>
<dbReference type="AlphaFoldDB" id="A0A3B0FKA2"/>
<comment type="caution">
    <text evidence="1">The sequence shown here is derived from an EMBL/GenBank/DDBJ whole genome shotgun (WGS) entry which is preliminary data.</text>
</comment>
<dbReference type="EMBL" id="RBNH01000004">
    <property type="protein sequence ID" value="RKO25354.1"/>
    <property type="molecule type" value="Genomic_DNA"/>
</dbReference>
<sequence length="65" mass="7169">MWTKQHQAPCGTCGRDTKHVTRYRKDDAGGALVAEVQCAEHKDVPVPSDQLSAAFRWVSPLGHSH</sequence>
<evidence type="ECO:0000313" key="1">
    <source>
        <dbReference type="EMBL" id="RKO25354.1"/>
    </source>
</evidence>
<reference evidence="2" key="2">
    <citation type="submission" date="2018-10" db="EMBL/GenBank/DDBJ databases">
        <authorList>
            <person name="Wang Y."/>
            <person name="Wang J."/>
            <person name="Yang X."/>
            <person name="Wang Z."/>
            <person name="Huang Y."/>
        </authorList>
    </citation>
    <scope>NUCLEOTIDE SEQUENCE [LARGE SCALE GENOMIC DNA]</scope>
    <source>
        <strain evidence="2">J015</strain>
    </source>
</reference>
<organism evidence="1 2">
    <name type="scientific">Pseudarthrobacter phenanthrenivorans</name>
    <name type="common">Arthrobacter phenanthrenivorans</name>
    <dbReference type="NCBI Taxonomy" id="361575"/>
    <lineage>
        <taxon>Bacteria</taxon>
        <taxon>Bacillati</taxon>
        <taxon>Actinomycetota</taxon>
        <taxon>Actinomycetes</taxon>
        <taxon>Micrococcales</taxon>
        <taxon>Micrococcaceae</taxon>
        <taxon>Pseudarthrobacter</taxon>
    </lineage>
</organism>
<gene>
    <name evidence="1" type="ORF">D7Z96_05970</name>
</gene>
<protein>
    <submittedName>
        <fullName evidence="1">Uncharacterized protein</fullName>
    </submittedName>
</protein>
<reference evidence="1 2" key="1">
    <citation type="submission" date="2018-10" db="EMBL/GenBank/DDBJ databases">
        <title>Genome-guide identification and characterization of bacteria that degrade polycyclic aromatic hydrocarbons and resist hexavalent chromium simultaneously.</title>
        <authorList>
            <person name="Feng H."/>
        </authorList>
    </citation>
    <scope>NUCLEOTIDE SEQUENCE [LARGE SCALE GENOMIC DNA]</scope>
    <source>
        <strain evidence="1 2">J015</strain>
    </source>
</reference>
<name>A0A3B0FKA2_PSEPS</name>
<accession>A0A3B0FKA2</accession>